<feature type="region of interest" description="Disordered" evidence="1">
    <location>
        <begin position="1"/>
        <end position="54"/>
    </location>
</feature>
<dbReference type="GeneID" id="20352104"/>
<dbReference type="VEuPathDB" id="FungiDB:GGTG_11646"/>
<reference evidence="4" key="1">
    <citation type="submission" date="2010-07" db="EMBL/GenBank/DDBJ databases">
        <title>The genome sequence of Gaeumannomyces graminis var. tritici strain R3-111a-1.</title>
        <authorList>
            <consortium name="The Broad Institute Genome Sequencing Platform"/>
            <person name="Ma L.-J."/>
            <person name="Dead R."/>
            <person name="Young S."/>
            <person name="Zeng Q."/>
            <person name="Koehrsen M."/>
            <person name="Alvarado L."/>
            <person name="Berlin A."/>
            <person name="Chapman S.B."/>
            <person name="Chen Z."/>
            <person name="Freedman E."/>
            <person name="Gellesch M."/>
            <person name="Goldberg J."/>
            <person name="Griggs A."/>
            <person name="Gujja S."/>
            <person name="Heilman E.R."/>
            <person name="Heiman D."/>
            <person name="Hepburn T."/>
            <person name="Howarth C."/>
            <person name="Jen D."/>
            <person name="Larson L."/>
            <person name="Mehta T."/>
            <person name="Neiman D."/>
            <person name="Pearson M."/>
            <person name="Roberts A."/>
            <person name="Saif S."/>
            <person name="Shea T."/>
            <person name="Shenoy N."/>
            <person name="Sisk P."/>
            <person name="Stolte C."/>
            <person name="Sykes S."/>
            <person name="Walk T."/>
            <person name="White J."/>
            <person name="Yandava C."/>
            <person name="Haas B."/>
            <person name="Nusbaum C."/>
            <person name="Birren B."/>
        </authorList>
    </citation>
    <scope>NUCLEOTIDE SEQUENCE [LARGE SCALE GENOMIC DNA]</scope>
    <source>
        <strain evidence="4">R3-111a-1</strain>
    </source>
</reference>
<dbReference type="Proteomes" id="UP000006039">
    <property type="component" value="Unassembled WGS sequence"/>
</dbReference>
<dbReference type="AlphaFoldDB" id="J3PDS3"/>
<evidence type="ECO:0000313" key="4">
    <source>
        <dbReference type="Proteomes" id="UP000006039"/>
    </source>
</evidence>
<evidence type="ECO:0000256" key="1">
    <source>
        <dbReference type="SAM" id="MobiDB-lite"/>
    </source>
</evidence>
<accession>J3PDS3</accession>
<evidence type="ECO:0000313" key="3">
    <source>
        <dbReference type="EnsemblFungi" id="EJT70623"/>
    </source>
</evidence>
<reference evidence="3" key="4">
    <citation type="journal article" date="2015" name="G3 (Bethesda)">
        <title>Genome sequences of three phytopathogenic species of the Magnaporthaceae family of fungi.</title>
        <authorList>
            <person name="Okagaki L.H."/>
            <person name="Nunes C.C."/>
            <person name="Sailsbery J."/>
            <person name="Clay B."/>
            <person name="Brown D."/>
            <person name="John T."/>
            <person name="Oh Y."/>
            <person name="Young N."/>
            <person name="Fitzgerald M."/>
            <person name="Haas B.J."/>
            <person name="Zeng Q."/>
            <person name="Young S."/>
            <person name="Adiconis X."/>
            <person name="Fan L."/>
            <person name="Levin J.Z."/>
            <person name="Mitchell T.K."/>
            <person name="Okubara P.A."/>
            <person name="Farman M.L."/>
            <person name="Kohn L.M."/>
            <person name="Birren B."/>
            <person name="Ma L.-J."/>
            <person name="Dean R.A."/>
        </authorList>
    </citation>
    <scope>NUCLEOTIDE SEQUENCE</scope>
    <source>
        <strain evidence="3">R3-111a-1</strain>
    </source>
</reference>
<sequence length="129" mass="13967">MSRSCRMPLPPPASCSLQGQANERSEVTESFQIQSPQDQRVASRRSETSPAISFSPLPRCGGCRPACIVSISDGWMVWEGQQQHARDEERRATGEAVVVHWIGRAHVPCAPAPKLESGRGGMRPGVAMG</sequence>
<dbReference type="RefSeq" id="XP_009227801.1">
    <property type="nucleotide sequence ID" value="XM_009229537.1"/>
</dbReference>
<reference evidence="2" key="3">
    <citation type="submission" date="2010-09" db="EMBL/GenBank/DDBJ databases">
        <title>Annotation of Gaeumannomyces graminis var. tritici R3-111a-1.</title>
        <authorList>
            <consortium name="The Broad Institute Genome Sequencing Platform"/>
            <person name="Ma L.-J."/>
            <person name="Dead R."/>
            <person name="Young S.K."/>
            <person name="Zeng Q."/>
            <person name="Gargeya S."/>
            <person name="Fitzgerald M."/>
            <person name="Haas B."/>
            <person name="Abouelleil A."/>
            <person name="Alvarado L."/>
            <person name="Arachchi H.M."/>
            <person name="Berlin A."/>
            <person name="Brown A."/>
            <person name="Chapman S.B."/>
            <person name="Chen Z."/>
            <person name="Dunbar C."/>
            <person name="Freedman E."/>
            <person name="Gearin G."/>
            <person name="Gellesch M."/>
            <person name="Goldberg J."/>
            <person name="Griggs A."/>
            <person name="Gujja S."/>
            <person name="Heiman D."/>
            <person name="Howarth C."/>
            <person name="Larson L."/>
            <person name="Lui A."/>
            <person name="MacDonald P.J.P."/>
            <person name="Mehta T."/>
            <person name="Montmayeur A."/>
            <person name="Murphy C."/>
            <person name="Neiman D."/>
            <person name="Pearson M."/>
            <person name="Priest M."/>
            <person name="Roberts A."/>
            <person name="Saif S."/>
            <person name="Shea T."/>
            <person name="Shenoy N."/>
            <person name="Sisk P."/>
            <person name="Stolte C."/>
            <person name="Sykes S."/>
            <person name="Yandava C."/>
            <person name="Wortman J."/>
            <person name="Nusbaum C."/>
            <person name="Birren B."/>
        </authorList>
    </citation>
    <scope>NUCLEOTIDE SEQUENCE</scope>
    <source>
        <strain evidence="2">R3-111a-1</strain>
    </source>
</reference>
<protein>
    <submittedName>
        <fullName evidence="2 3">Uncharacterized protein</fullName>
    </submittedName>
</protein>
<gene>
    <name evidence="3" type="primary">20352104</name>
    <name evidence="2" type="ORF">GGTG_11646</name>
</gene>
<dbReference type="HOGENOM" id="CLU_1948954_0_0_1"/>
<organism evidence="2">
    <name type="scientific">Gaeumannomyces tritici (strain R3-111a-1)</name>
    <name type="common">Wheat and barley take-all root rot fungus</name>
    <name type="synonym">Gaeumannomyces graminis var. tritici</name>
    <dbReference type="NCBI Taxonomy" id="644352"/>
    <lineage>
        <taxon>Eukaryota</taxon>
        <taxon>Fungi</taxon>
        <taxon>Dikarya</taxon>
        <taxon>Ascomycota</taxon>
        <taxon>Pezizomycotina</taxon>
        <taxon>Sordariomycetes</taxon>
        <taxon>Sordariomycetidae</taxon>
        <taxon>Magnaporthales</taxon>
        <taxon>Magnaporthaceae</taxon>
        <taxon>Gaeumannomyces</taxon>
    </lineage>
</organism>
<dbReference type="EnsemblFungi" id="EJT70623">
    <property type="protein sequence ID" value="EJT70623"/>
    <property type="gene ID" value="GGTG_11646"/>
</dbReference>
<keyword evidence="4" id="KW-1185">Reference proteome</keyword>
<dbReference type="EMBL" id="GL385401">
    <property type="protein sequence ID" value="EJT70623.1"/>
    <property type="molecule type" value="Genomic_DNA"/>
</dbReference>
<name>J3PDS3_GAET3</name>
<evidence type="ECO:0000313" key="2">
    <source>
        <dbReference type="EMBL" id="EJT70623.1"/>
    </source>
</evidence>
<reference evidence="3" key="5">
    <citation type="submission" date="2018-04" db="UniProtKB">
        <authorList>
            <consortium name="EnsemblFungi"/>
        </authorList>
    </citation>
    <scope>IDENTIFICATION</scope>
    <source>
        <strain evidence="3">R3-111a-1</strain>
    </source>
</reference>
<reference evidence="2" key="2">
    <citation type="submission" date="2010-07" db="EMBL/GenBank/DDBJ databases">
        <authorList>
            <consortium name="The Broad Institute Genome Sequencing Platform"/>
            <consortium name="Broad Institute Genome Sequencing Center for Infectious Disease"/>
            <person name="Ma L.-J."/>
            <person name="Dead R."/>
            <person name="Young S."/>
            <person name="Zeng Q."/>
            <person name="Koehrsen M."/>
            <person name="Alvarado L."/>
            <person name="Berlin A."/>
            <person name="Chapman S.B."/>
            <person name="Chen Z."/>
            <person name="Freedman E."/>
            <person name="Gellesch M."/>
            <person name="Goldberg J."/>
            <person name="Griggs A."/>
            <person name="Gujja S."/>
            <person name="Heilman E.R."/>
            <person name="Heiman D."/>
            <person name="Hepburn T."/>
            <person name="Howarth C."/>
            <person name="Jen D."/>
            <person name="Larson L."/>
            <person name="Mehta T."/>
            <person name="Neiman D."/>
            <person name="Pearson M."/>
            <person name="Roberts A."/>
            <person name="Saif S."/>
            <person name="Shea T."/>
            <person name="Shenoy N."/>
            <person name="Sisk P."/>
            <person name="Stolte C."/>
            <person name="Sykes S."/>
            <person name="Walk T."/>
            <person name="White J."/>
            <person name="Yandava C."/>
            <person name="Haas B."/>
            <person name="Nusbaum C."/>
            <person name="Birren B."/>
        </authorList>
    </citation>
    <scope>NUCLEOTIDE SEQUENCE</scope>
    <source>
        <strain evidence="2">R3-111a-1</strain>
    </source>
</reference>
<proteinExistence type="predicted"/>
<feature type="compositionally biased region" description="Polar residues" evidence="1">
    <location>
        <begin position="15"/>
        <end position="40"/>
    </location>
</feature>